<dbReference type="RefSeq" id="WP_156521712.1">
    <property type="nucleotide sequence ID" value="NZ_BMIO01000007.1"/>
</dbReference>
<reference evidence="1 2" key="1">
    <citation type="journal article" date="2014" name="Int. J. Syst. Evol. Microbiol.">
        <title>Complete genome sequence of Corynebacterium casei LMG S-19264T (=DSM 44701T), isolated from a smear-ripened cheese.</title>
        <authorList>
            <consortium name="US DOE Joint Genome Institute (JGI-PGF)"/>
            <person name="Walter F."/>
            <person name="Albersmeier A."/>
            <person name="Kalinowski J."/>
            <person name="Ruckert C."/>
        </authorList>
    </citation>
    <scope>NUCLEOTIDE SEQUENCE [LARGE SCALE GENOMIC DNA]</scope>
    <source>
        <strain evidence="1 2">CGMCC 1.15358</strain>
    </source>
</reference>
<proteinExistence type="predicted"/>
<comment type="caution">
    <text evidence="1">The sequence shown here is derived from an EMBL/GenBank/DDBJ whole genome shotgun (WGS) entry which is preliminary data.</text>
</comment>
<dbReference type="InterPro" id="IPR017850">
    <property type="entry name" value="Alkaline_phosphatase_core_sf"/>
</dbReference>
<sequence length="535" mass="58762">MVGLDGFTMEFAERLMDAGRMPNLSRLREESARWLVDDSEFRNANLTYEQISSGLRPDESKRWSAVEFDRKRYAAVQAGAANPPFTSLLDAKTVVFDAPYFDIARDANAQGVVGWGAHDPGLGEGLQSRPASLADEVLSRFGEYAAKDFVYGFLWPDPDLTLKAGTLLRDGVDQRTRIVRWLFGERITDWDLAISVVAAAHSATEPMWHGIDETHPLHSHPSATVARQCLEEIYEAIDRHIGAIREIAPDATIVCFTMHGMGANNSDVPAMLLLPELMYRLETGKTLFEPKLEWEAAADGVPIIPAGVPWDRAILGAMKGGQMMRVRDRFERDLQKMRRKVSGGSSSRTAEKRDYQFPLKMAATRYAKAWPKMRAFGFPTFHDGRIRINLKGRETHGLVSPAEYESVVSEYVAMLKTLKDPRTGEAAIGSIYTPVLSDPLSASDNQADIVASFNGTPLALEHPDIGTVGPAPFRRTGAHTGGLGALFIAGESITRGEFGQCSGYDIVPTVCELAGSNVLTDRVNSIVLPYLSQAA</sequence>
<organism evidence="1 2">
    <name type="scientific">Croceicoccus pelagius</name>
    <dbReference type="NCBI Taxonomy" id="1703341"/>
    <lineage>
        <taxon>Bacteria</taxon>
        <taxon>Pseudomonadati</taxon>
        <taxon>Pseudomonadota</taxon>
        <taxon>Alphaproteobacteria</taxon>
        <taxon>Sphingomonadales</taxon>
        <taxon>Erythrobacteraceae</taxon>
        <taxon>Croceicoccus</taxon>
    </lineage>
</organism>
<dbReference type="AlphaFoldDB" id="A0A917DLA7"/>
<evidence type="ECO:0000313" key="2">
    <source>
        <dbReference type="Proteomes" id="UP000598997"/>
    </source>
</evidence>
<name>A0A917DLA7_9SPHN</name>
<dbReference type="SUPFAM" id="SSF53649">
    <property type="entry name" value="Alkaline phosphatase-like"/>
    <property type="match status" value="1"/>
</dbReference>
<keyword evidence="2" id="KW-1185">Reference proteome</keyword>
<dbReference type="OrthoDB" id="3590172at2"/>
<evidence type="ECO:0000313" key="1">
    <source>
        <dbReference type="EMBL" id="GGD48163.1"/>
    </source>
</evidence>
<accession>A0A917DLA7</accession>
<dbReference type="Gene3D" id="3.40.720.10">
    <property type="entry name" value="Alkaline Phosphatase, subunit A"/>
    <property type="match status" value="1"/>
</dbReference>
<dbReference type="Proteomes" id="UP000598997">
    <property type="component" value="Unassembled WGS sequence"/>
</dbReference>
<dbReference type="EMBL" id="BMIO01000007">
    <property type="protein sequence ID" value="GGD48163.1"/>
    <property type="molecule type" value="Genomic_DNA"/>
</dbReference>
<gene>
    <name evidence="1" type="ORF">GCM10010989_23170</name>
</gene>
<protein>
    <submittedName>
        <fullName evidence="1">Uncharacterized protein</fullName>
    </submittedName>
</protein>